<feature type="domain" description="Plastocyanin-like" evidence="3">
    <location>
        <begin position="387"/>
        <end position="528"/>
    </location>
</feature>
<dbReference type="Proteomes" id="UP000396862">
    <property type="component" value="Unassembled WGS sequence"/>
</dbReference>
<evidence type="ECO:0000259" key="3">
    <source>
        <dbReference type="Pfam" id="PF07731"/>
    </source>
</evidence>
<dbReference type="AlphaFoldDB" id="A0A2P8CBE5"/>
<proteinExistence type="predicted"/>
<sequence>MNTSRRKFIWIASAASVGVLSVPVLPKLYNSITGGQRVSPHPLNKDFPADIDLEFTASPDQVQLLNGSKTNIYTYQTRILKAENASVDKLPGSYLGPVIRVKRGQNVRVRFKNQLPRESVIHWHGLHIPQEMDGHPMYAIDKGGEFVYEFTVNNRPGTYWFHPHPDKFTGPQVYYGLAGLFIVEGDEKGLPDGEYDVPLVIQDRKIDADNQLVYLDGGRMARMQGFLGDRILVNGQPDWNLDVKKGTYRLRILNGSNSRIYKLAWSDGSDIVAIGTDGGLLEKPVTRPYLMLSPGERIEIWKDFSSQNDGEEVQLKSLPFETGSPMGGGGMMGGMMGGGQQQTPNGTAFDLASFHVTSQTGVQKELPAAFAKHKTLSPSDAVNANNPRSFHFSFERMQWVINGETFEMMGVADWEKVKLNTTEVWEFINGGGSRGMGRMGNMMQMPHPVHLHGLQFRIIDRDVSGMNASVWESVKDGFVDQGWQDTFLLMPGMKVQAVMKFEDFTGIFVYHCHNLEHEDMGMMRNYEVIA</sequence>
<dbReference type="SUPFAM" id="SSF49503">
    <property type="entry name" value="Cupredoxins"/>
    <property type="match status" value="3"/>
</dbReference>
<keyword evidence="1" id="KW-0479">Metal-binding</keyword>
<keyword evidence="8" id="KW-1185">Reference proteome</keyword>
<dbReference type="InterPro" id="IPR033138">
    <property type="entry name" value="Cu_oxidase_CS"/>
</dbReference>
<dbReference type="OrthoDB" id="9757546at2"/>
<dbReference type="Pfam" id="PF07732">
    <property type="entry name" value="Cu-oxidase_3"/>
    <property type="match status" value="1"/>
</dbReference>
<keyword evidence="2" id="KW-0560">Oxidoreductase</keyword>
<evidence type="ECO:0000256" key="1">
    <source>
        <dbReference type="ARBA" id="ARBA00022723"/>
    </source>
</evidence>
<gene>
    <name evidence="6" type="ORF">CLV93_1068</name>
    <name evidence="5" type="ORF">JCM18694_32320</name>
</gene>
<dbReference type="Pfam" id="PF07731">
    <property type="entry name" value="Cu-oxidase_2"/>
    <property type="match status" value="1"/>
</dbReference>
<dbReference type="CDD" id="cd13852">
    <property type="entry name" value="CuRO_1_McoP_like"/>
    <property type="match status" value="1"/>
</dbReference>
<dbReference type="Proteomes" id="UP000240621">
    <property type="component" value="Unassembled WGS sequence"/>
</dbReference>
<evidence type="ECO:0000259" key="4">
    <source>
        <dbReference type="Pfam" id="PF07732"/>
    </source>
</evidence>
<dbReference type="PROSITE" id="PS00079">
    <property type="entry name" value="MULTICOPPER_OXIDASE1"/>
    <property type="match status" value="1"/>
</dbReference>
<dbReference type="CDD" id="cd13907">
    <property type="entry name" value="CuRO_3_MCO_like_1"/>
    <property type="match status" value="1"/>
</dbReference>
<dbReference type="Gene3D" id="2.60.40.420">
    <property type="entry name" value="Cupredoxins - blue copper proteins"/>
    <property type="match status" value="3"/>
</dbReference>
<name>A0A2P8CBE5_9BACT</name>
<evidence type="ECO:0000313" key="7">
    <source>
        <dbReference type="Proteomes" id="UP000240621"/>
    </source>
</evidence>
<dbReference type="GO" id="GO:0016491">
    <property type="term" value="F:oxidoreductase activity"/>
    <property type="evidence" value="ECO:0007669"/>
    <property type="project" value="UniProtKB-KW"/>
</dbReference>
<dbReference type="InterPro" id="IPR011706">
    <property type="entry name" value="Cu-oxidase_C"/>
</dbReference>
<dbReference type="InterPro" id="IPR002355">
    <property type="entry name" value="Cu_oxidase_Cu_BS"/>
</dbReference>
<comment type="caution">
    <text evidence="6">The sequence shown here is derived from an EMBL/GenBank/DDBJ whole genome shotgun (WGS) entry which is preliminary data.</text>
</comment>
<organism evidence="6 7">
    <name type="scientific">Prolixibacter denitrificans</name>
    <dbReference type="NCBI Taxonomy" id="1541063"/>
    <lineage>
        <taxon>Bacteria</taxon>
        <taxon>Pseudomonadati</taxon>
        <taxon>Bacteroidota</taxon>
        <taxon>Bacteroidia</taxon>
        <taxon>Marinilabiliales</taxon>
        <taxon>Prolixibacteraceae</taxon>
        <taxon>Prolixibacter</taxon>
    </lineage>
</organism>
<dbReference type="PANTHER" id="PTHR48267">
    <property type="entry name" value="CUPREDOXIN SUPERFAMILY PROTEIN"/>
    <property type="match status" value="1"/>
</dbReference>
<dbReference type="PANTHER" id="PTHR48267:SF1">
    <property type="entry name" value="BILIRUBIN OXIDASE"/>
    <property type="match status" value="1"/>
</dbReference>
<feature type="domain" description="Plastocyanin-like" evidence="4">
    <location>
        <begin position="79"/>
        <end position="186"/>
    </location>
</feature>
<dbReference type="RefSeq" id="WP_106542495.1">
    <property type="nucleotide sequence ID" value="NZ_BLAU01000001.1"/>
</dbReference>
<dbReference type="PROSITE" id="PS00080">
    <property type="entry name" value="MULTICOPPER_OXIDASE2"/>
    <property type="match status" value="1"/>
</dbReference>
<evidence type="ECO:0000256" key="2">
    <source>
        <dbReference type="ARBA" id="ARBA00023002"/>
    </source>
</evidence>
<dbReference type="EMBL" id="PYGC01000006">
    <property type="protein sequence ID" value="PSK82265.1"/>
    <property type="molecule type" value="Genomic_DNA"/>
</dbReference>
<dbReference type="InterPro" id="IPR045087">
    <property type="entry name" value="Cu-oxidase_fam"/>
</dbReference>
<reference evidence="6 7" key="1">
    <citation type="submission" date="2018-03" db="EMBL/GenBank/DDBJ databases">
        <title>Genomic Encyclopedia of Archaeal and Bacterial Type Strains, Phase II (KMG-II): from individual species to whole genera.</title>
        <authorList>
            <person name="Goeker M."/>
        </authorList>
    </citation>
    <scope>NUCLEOTIDE SEQUENCE [LARGE SCALE GENOMIC DNA]</scope>
    <source>
        <strain evidence="6 7">DSM 27267</strain>
    </source>
</reference>
<dbReference type="CDD" id="cd13879">
    <property type="entry name" value="CuRO_2_McoP_like"/>
    <property type="match status" value="1"/>
</dbReference>
<dbReference type="GO" id="GO:0005507">
    <property type="term" value="F:copper ion binding"/>
    <property type="evidence" value="ECO:0007669"/>
    <property type="project" value="InterPro"/>
</dbReference>
<dbReference type="InterPro" id="IPR011707">
    <property type="entry name" value="Cu-oxidase-like_N"/>
</dbReference>
<evidence type="ECO:0000313" key="6">
    <source>
        <dbReference type="EMBL" id="PSK82265.1"/>
    </source>
</evidence>
<accession>A0A2P8CBE5</accession>
<reference evidence="5 8" key="2">
    <citation type="submission" date="2019-10" db="EMBL/GenBank/DDBJ databases">
        <title>Prolixibacter strains distinguished by the presence of nitrate reductase genes were adept at nitrate-dependent anaerobic corrosion of metallic iron and carbon steel.</title>
        <authorList>
            <person name="Iino T."/>
            <person name="Shono N."/>
            <person name="Ito K."/>
            <person name="Nakamura R."/>
            <person name="Sueoka K."/>
            <person name="Harayama S."/>
            <person name="Ohkuma M."/>
        </authorList>
    </citation>
    <scope>NUCLEOTIDE SEQUENCE [LARGE SCALE GENOMIC DNA]</scope>
    <source>
        <strain evidence="5 8">MIC1-1</strain>
    </source>
</reference>
<dbReference type="InterPro" id="IPR008972">
    <property type="entry name" value="Cupredoxin"/>
</dbReference>
<evidence type="ECO:0000313" key="8">
    <source>
        <dbReference type="Proteomes" id="UP000396862"/>
    </source>
</evidence>
<evidence type="ECO:0000313" key="5">
    <source>
        <dbReference type="EMBL" id="GET22986.1"/>
    </source>
</evidence>
<dbReference type="EMBL" id="BLAU01000001">
    <property type="protein sequence ID" value="GET22986.1"/>
    <property type="molecule type" value="Genomic_DNA"/>
</dbReference>
<protein>
    <submittedName>
        <fullName evidence="5">Bilirubin oxidase</fullName>
    </submittedName>
</protein>